<dbReference type="InterPro" id="IPR013321">
    <property type="entry name" value="Arc_rbn_hlx_hlx"/>
</dbReference>
<evidence type="ECO:0000259" key="5">
    <source>
        <dbReference type="Pfam" id="PF03925"/>
    </source>
</evidence>
<dbReference type="InterPro" id="IPR005621">
    <property type="entry name" value="SeqA"/>
</dbReference>
<feature type="domain" description="Negative modulator of initiation of replication SeqA N-terminal" evidence="6">
    <location>
        <begin position="1"/>
        <end position="33"/>
    </location>
</feature>
<dbReference type="GO" id="GO:0032297">
    <property type="term" value="P:negative regulation of DNA-templated DNA replication initiation"/>
    <property type="evidence" value="ECO:0007669"/>
    <property type="project" value="InterPro"/>
</dbReference>
<evidence type="ECO:0000313" key="8">
    <source>
        <dbReference type="Proteomes" id="UP000439994"/>
    </source>
</evidence>
<sequence length="221" mass="24767">MKTIQIDDDLYQFIAANTQKIGESASDILRRLLWENTQSKQVEVTLQPSAATTSKVSSSKNDNVSEINNQPVVDSSVKVDAPDTKVEIAPLVEEPETQDDQVLEPSICKDTTVFNLLNKEEVATQKGAVGRFLFILGKLHRAHNSNFNNVLEIKGRERNYFGLSASELEASGSSIKPKQIPNSDYWVTTNNNTPRKKFIIFEVAKHLGYEETDAEKLRELI</sequence>
<protein>
    <recommendedName>
        <fullName evidence="4">Negative modulator of initiation of replication</fullName>
    </recommendedName>
</protein>
<evidence type="ECO:0000256" key="3">
    <source>
        <dbReference type="ARBA" id="ARBA00023125"/>
    </source>
</evidence>
<dbReference type="GO" id="GO:0006355">
    <property type="term" value="P:regulation of DNA-templated transcription"/>
    <property type="evidence" value="ECO:0007669"/>
    <property type="project" value="InterPro"/>
</dbReference>
<name>A0A6N8F9Q0_9GAMM</name>
<keyword evidence="3 4" id="KW-0238">DNA-binding</keyword>
<keyword evidence="8" id="KW-1185">Reference proteome</keyword>
<dbReference type="Pfam" id="PF17206">
    <property type="entry name" value="SeqA_N"/>
    <property type="match status" value="1"/>
</dbReference>
<comment type="caution">
    <text evidence="7">The sequence shown here is derived from an EMBL/GenBank/DDBJ whole genome shotgun (WGS) entry which is preliminary data.</text>
</comment>
<dbReference type="SUPFAM" id="SSF47598">
    <property type="entry name" value="Ribbon-helix-helix"/>
    <property type="match status" value="1"/>
</dbReference>
<dbReference type="InterPro" id="IPR036835">
    <property type="entry name" value="SeqA_DNA-bd_C_sf"/>
</dbReference>
<gene>
    <name evidence="7" type="primary">seqA</name>
    <name evidence="7" type="ORF">GNP35_04465</name>
</gene>
<dbReference type="Proteomes" id="UP000439994">
    <property type="component" value="Unassembled WGS sequence"/>
</dbReference>
<evidence type="ECO:0000256" key="2">
    <source>
        <dbReference type="ARBA" id="ARBA00022880"/>
    </source>
</evidence>
<evidence type="ECO:0000256" key="1">
    <source>
        <dbReference type="ARBA" id="ARBA00022490"/>
    </source>
</evidence>
<dbReference type="SUPFAM" id="SSF82808">
    <property type="entry name" value="Replication modulator SeqA, C-terminal DNA-binding domain"/>
    <property type="match status" value="1"/>
</dbReference>
<dbReference type="GO" id="GO:0003677">
    <property type="term" value="F:DNA binding"/>
    <property type="evidence" value="ECO:0007669"/>
    <property type="project" value="UniProtKB-KW"/>
</dbReference>
<dbReference type="InterPro" id="IPR033761">
    <property type="entry name" value="SeqA_N"/>
</dbReference>
<proteinExistence type="inferred from homology"/>
<evidence type="ECO:0000259" key="6">
    <source>
        <dbReference type="Pfam" id="PF17206"/>
    </source>
</evidence>
<accession>A0A6N8F9Q0</accession>
<keyword evidence="2 4" id="KW-0236">DNA replication inhibitor</keyword>
<dbReference type="EMBL" id="WOCD01000002">
    <property type="protein sequence ID" value="MUH71797.1"/>
    <property type="molecule type" value="Genomic_DNA"/>
</dbReference>
<evidence type="ECO:0000313" key="7">
    <source>
        <dbReference type="EMBL" id="MUH71797.1"/>
    </source>
</evidence>
<comment type="subcellular location">
    <subcellularLocation>
        <location evidence="4">Cytoplasm</location>
    </subcellularLocation>
</comment>
<comment type="function">
    <text evidence="4">Negative regulator of replication initiation, which contributes to regulation of DNA replication and ensures that replication initiation occurs exactly once per chromosome per cell cycle. Binds to pairs of hemimethylated GATC sequences in the oriC region, thus preventing assembly of replication proteins and re-initiation at newly replicated origins. Repression is relieved when the region becomes fully methylated.</text>
</comment>
<comment type="similarity">
    <text evidence="4">Belongs to the SeqA family.</text>
</comment>
<dbReference type="Gene3D" id="1.20.1380.10">
    <property type="entry name" value="Replication modulator SeqA, C-terminal DNA-binding domain"/>
    <property type="match status" value="1"/>
</dbReference>
<evidence type="ECO:0000256" key="4">
    <source>
        <dbReference type="PIRNR" id="PIRNR019401"/>
    </source>
</evidence>
<dbReference type="Gene3D" id="1.10.1220.10">
    <property type="entry name" value="Met repressor-like"/>
    <property type="match status" value="1"/>
</dbReference>
<dbReference type="InterPro" id="IPR010985">
    <property type="entry name" value="Ribbon_hlx_hlx"/>
</dbReference>
<dbReference type="RefSeq" id="WP_155694889.1">
    <property type="nucleotide sequence ID" value="NZ_WOCD01000002.1"/>
</dbReference>
<dbReference type="AlphaFoldDB" id="A0A6N8F9Q0"/>
<keyword evidence="1 4" id="KW-0963">Cytoplasm</keyword>
<dbReference type="InterPro" id="IPR026577">
    <property type="entry name" value="SeqA_DNA-bd_C"/>
</dbReference>
<dbReference type="PIRSF" id="PIRSF019401">
    <property type="entry name" value="SeqA"/>
    <property type="match status" value="1"/>
</dbReference>
<dbReference type="Pfam" id="PF03925">
    <property type="entry name" value="SeqA"/>
    <property type="match status" value="1"/>
</dbReference>
<reference evidence="7 8" key="1">
    <citation type="submission" date="2019-11" db="EMBL/GenBank/DDBJ databases">
        <title>P. haliotis isolates from Z. marina roots.</title>
        <authorList>
            <person name="Cohen M."/>
            <person name="Jospin G."/>
            <person name="Eisen J.A."/>
            <person name="Coil D.A."/>
        </authorList>
    </citation>
    <scope>NUCLEOTIDE SEQUENCE [LARGE SCALE GENOMIC DNA]</scope>
    <source>
        <strain evidence="7 8">UCD-MCMsp1aY</strain>
    </source>
</reference>
<dbReference type="NCBIfam" id="NF008389">
    <property type="entry name" value="PRK11187.1"/>
    <property type="match status" value="1"/>
</dbReference>
<feature type="domain" description="Replication modulator SeqA C-terminal DNA-binding" evidence="5">
    <location>
        <begin position="113"/>
        <end position="219"/>
    </location>
</feature>
<organism evidence="7 8">
    <name type="scientific">Psychrosphaera haliotis</name>
    <dbReference type="NCBI Taxonomy" id="555083"/>
    <lineage>
        <taxon>Bacteria</taxon>
        <taxon>Pseudomonadati</taxon>
        <taxon>Pseudomonadota</taxon>
        <taxon>Gammaproteobacteria</taxon>
        <taxon>Alteromonadales</taxon>
        <taxon>Pseudoalteromonadaceae</taxon>
        <taxon>Psychrosphaera</taxon>
    </lineage>
</organism>
<dbReference type="OrthoDB" id="5591069at2"/>
<dbReference type="GO" id="GO:0005737">
    <property type="term" value="C:cytoplasm"/>
    <property type="evidence" value="ECO:0007669"/>
    <property type="project" value="UniProtKB-SubCell"/>
</dbReference>